<organism evidence="1 2">
    <name type="scientific">Sphingomonas corticis</name>
    <dbReference type="NCBI Taxonomy" id="2722791"/>
    <lineage>
        <taxon>Bacteria</taxon>
        <taxon>Pseudomonadati</taxon>
        <taxon>Pseudomonadota</taxon>
        <taxon>Alphaproteobacteria</taxon>
        <taxon>Sphingomonadales</taxon>
        <taxon>Sphingomonadaceae</taxon>
        <taxon>Sphingomonas</taxon>
    </lineage>
</organism>
<dbReference type="RefSeq" id="WP_168133577.1">
    <property type="nucleotide sequence ID" value="NZ_JAAVJH010000003.1"/>
</dbReference>
<gene>
    <name evidence="1" type="ORF">HBH26_05300</name>
</gene>
<accession>A0ABX1CQK4</accession>
<protein>
    <submittedName>
        <fullName evidence="1">Transposase</fullName>
    </submittedName>
</protein>
<dbReference type="EMBL" id="JAAVJH010000003">
    <property type="protein sequence ID" value="NJR78032.1"/>
    <property type="molecule type" value="Genomic_DNA"/>
</dbReference>
<comment type="caution">
    <text evidence="1">The sequence shown here is derived from an EMBL/GenBank/DDBJ whole genome shotgun (WGS) entry which is preliminary data.</text>
</comment>
<evidence type="ECO:0000313" key="1">
    <source>
        <dbReference type="EMBL" id="NJR78032.1"/>
    </source>
</evidence>
<proteinExistence type="predicted"/>
<dbReference type="Proteomes" id="UP000732399">
    <property type="component" value="Unassembled WGS sequence"/>
</dbReference>
<evidence type="ECO:0000313" key="2">
    <source>
        <dbReference type="Proteomes" id="UP000732399"/>
    </source>
</evidence>
<sequence>MPRVIEAEGGESIELGELIDALETERFDPRDEDGFAAMGPWLARLGRNRRFLSDLAMAELERRFAGQSAAGYGAQVLLLAPPRARFALRANFWPAREDAVVRAGGTAPFFYDVAHDHNFSFLTYGYLGPGYWSDDYASDGAARLPGERAGLVFEERSRLTPGKLMLYRAHRDVHRQLPPDAFSVSLNVLGTDRAQQWRDQYRFDVERDQVVETLSIAPSEALVTLAVELGGAAGEGLARDLAARHPMPRMRATALAALDDPSAFERACDDVDPAVARMARAWLADRSVSEKPGRAEDAAAS</sequence>
<reference evidence="1 2" key="1">
    <citation type="submission" date="2020-03" db="EMBL/GenBank/DDBJ databases">
        <authorList>
            <person name="Wang L."/>
            <person name="He N."/>
            <person name="Li Y."/>
            <person name="Fang Y."/>
            <person name="Zhang F."/>
        </authorList>
    </citation>
    <scope>NUCLEOTIDE SEQUENCE [LARGE SCALE GENOMIC DNA]</scope>
    <source>
        <strain evidence="1 2">36D10-4-7</strain>
    </source>
</reference>
<name>A0ABX1CQK4_9SPHN</name>
<keyword evidence="2" id="KW-1185">Reference proteome</keyword>